<feature type="binding site" evidence="6">
    <location>
        <position position="119"/>
    </location>
    <ligand>
        <name>Mg(2+)</name>
        <dbReference type="ChEBI" id="CHEBI:18420"/>
    </ligand>
</feature>
<dbReference type="Pfam" id="PF04493">
    <property type="entry name" value="Endonuclease_5"/>
    <property type="match status" value="1"/>
</dbReference>
<evidence type="ECO:0000256" key="6">
    <source>
        <dbReference type="HAMAP-Rule" id="MF_00801"/>
    </source>
</evidence>
<keyword evidence="6" id="KW-0234">DNA repair</keyword>
<proteinExistence type="inferred from homology"/>
<evidence type="ECO:0000256" key="2">
    <source>
        <dbReference type="ARBA" id="ARBA00022490"/>
    </source>
</evidence>
<name>A0ABM8USE4_9BACT</name>
<keyword evidence="6" id="KW-0227">DNA damage</keyword>
<protein>
    <recommendedName>
        <fullName evidence="6">Endonuclease V</fullName>
        <ecNumber evidence="6">3.1.21.7</ecNumber>
    </recommendedName>
    <alternativeName>
        <fullName evidence="6">Deoxyinosine 3'endonuclease</fullName>
    </alternativeName>
    <alternativeName>
        <fullName evidence="6">Deoxyribonuclease V</fullName>
        <shortName evidence="6">DNase V</shortName>
    </alternativeName>
</protein>
<evidence type="ECO:0000313" key="8">
    <source>
        <dbReference type="Proteomes" id="UP000679725"/>
    </source>
</evidence>
<comment type="similarity">
    <text evidence="6">Belongs to the endonuclease V family.</text>
</comment>
<feature type="site" description="Interaction with target DNA" evidence="6">
    <location>
        <position position="89"/>
    </location>
</feature>
<keyword evidence="3 6" id="KW-0540">Nuclease</keyword>
<dbReference type="PANTHER" id="PTHR28511:SF1">
    <property type="entry name" value="ENDONUCLEASE V"/>
    <property type="match status" value="1"/>
</dbReference>
<comment type="cofactor">
    <cofactor evidence="6">
        <name>Mg(2+)</name>
        <dbReference type="ChEBI" id="CHEBI:18420"/>
    </cofactor>
</comment>
<keyword evidence="4 6" id="KW-0255">Endonuclease</keyword>
<dbReference type="Proteomes" id="UP000679725">
    <property type="component" value="Unassembled WGS sequence"/>
</dbReference>
<keyword evidence="6" id="KW-0479">Metal-binding</keyword>
<comment type="caution">
    <text evidence="7">The sequence shown here is derived from an EMBL/GenBank/DDBJ whole genome shotgun (WGS) entry which is preliminary data.</text>
</comment>
<dbReference type="PANTHER" id="PTHR28511">
    <property type="entry name" value="ENDONUCLEASE V"/>
    <property type="match status" value="1"/>
</dbReference>
<accession>A0ABM8USE4</accession>
<keyword evidence="2 6" id="KW-0963">Cytoplasm</keyword>
<comment type="subcellular location">
    <subcellularLocation>
        <location evidence="1 6">Cytoplasm</location>
    </subcellularLocation>
</comment>
<keyword evidence="8" id="KW-1185">Reference proteome</keyword>
<evidence type="ECO:0000313" key="7">
    <source>
        <dbReference type="EMBL" id="CAG5070601.1"/>
    </source>
</evidence>
<gene>
    <name evidence="6 7" type="primary">nfi</name>
    <name evidence="7" type="ORF">DYBT9623_03147</name>
</gene>
<dbReference type="EC" id="3.1.21.7" evidence="6"/>
<comment type="catalytic activity">
    <reaction evidence="6">
        <text>Endonucleolytic cleavage at apurinic or apyrimidinic sites to products with a 5'-phosphate.</text>
        <dbReference type="EC" id="3.1.21.7"/>
    </reaction>
</comment>
<reference evidence="7 8" key="1">
    <citation type="submission" date="2021-04" db="EMBL/GenBank/DDBJ databases">
        <authorList>
            <person name="Rodrigo-Torres L."/>
            <person name="Arahal R. D."/>
            <person name="Lucena T."/>
        </authorList>
    </citation>
    <scope>NUCLEOTIDE SEQUENCE [LARGE SCALE GENOMIC DNA]</scope>
    <source>
        <strain evidence="7 8">CECT 9623</strain>
    </source>
</reference>
<dbReference type="NCBIfam" id="NF008629">
    <property type="entry name" value="PRK11617.1"/>
    <property type="match status" value="1"/>
</dbReference>
<dbReference type="CDD" id="cd06559">
    <property type="entry name" value="Endonuclease_V"/>
    <property type="match status" value="1"/>
</dbReference>
<sequence length="246" mass="27349">MPASLNQIVPTPQSNYDQLSITEATGIQKKLRGFLNLDPLEKQIRTIAGADISLSLGSDTVYAGMIILSYPDLKPVAYSLIKSTTAFPYVPGYLAFREIPALLQAYEQIPEKPDVVMFDGNGFLHARRMGIASHFGVLTGTVTMGCAKKKLAGIYQEPGESRGAYTPVIDKGEQIGFALRSKEKVKPVFISPGHNMSFDDSMNITLKCLNKHRLPEPTRKAHEYVNLFRNGELKEGYHEIKELRLF</sequence>
<evidence type="ECO:0000256" key="1">
    <source>
        <dbReference type="ARBA" id="ARBA00004496"/>
    </source>
</evidence>
<feature type="binding site" evidence="6">
    <location>
        <position position="51"/>
    </location>
    <ligand>
        <name>Mg(2+)</name>
        <dbReference type="ChEBI" id="CHEBI:18420"/>
    </ligand>
</feature>
<dbReference type="EMBL" id="CAJRAU010000004">
    <property type="protein sequence ID" value="CAG5070601.1"/>
    <property type="molecule type" value="Genomic_DNA"/>
</dbReference>
<dbReference type="GO" id="GO:0043737">
    <property type="term" value="F:deoxyribonuclease V activity"/>
    <property type="evidence" value="ECO:0007669"/>
    <property type="project" value="UniProtKB-EC"/>
</dbReference>
<keyword evidence="6" id="KW-0460">Magnesium</keyword>
<dbReference type="Gene3D" id="3.30.2170.10">
    <property type="entry name" value="archaeoglobus fulgidus dsm 4304 superfamily"/>
    <property type="match status" value="1"/>
</dbReference>
<organism evidence="7 8">
    <name type="scientific">Dyadobacter linearis</name>
    <dbReference type="NCBI Taxonomy" id="2823330"/>
    <lineage>
        <taxon>Bacteria</taxon>
        <taxon>Pseudomonadati</taxon>
        <taxon>Bacteroidota</taxon>
        <taxon>Cytophagia</taxon>
        <taxon>Cytophagales</taxon>
        <taxon>Spirosomataceae</taxon>
        <taxon>Dyadobacter</taxon>
    </lineage>
</organism>
<dbReference type="InterPro" id="IPR007581">
    <property type="entry name" value="Endonuclease-V"/>
</dbReference>
<evidence type="ECO:0000256" key="5">
    <source>
        <dbReference type="ARBA" id="ARBA00022801"/>
    </source>
</evidence>
<dbReference type="HAMAP" id="MF_00801">
    <property type="entry name" value="Endonuclease_5"/>
    <property type="match status" value="1"/>
</dbReference>
<evidence type="ECO:0000256" key="3">
    <source>
        <dbReference type="ARBA" id="ARBA00022722"/>
    </source>
</evidence>
<dbReference type="RefSeq" id="WP_215234473.1">
    <property type="nucleotide sequence ID" value="NZ_CAJRAU010000004.1"/>
</dbReference>
<comment type="function">
    <text evidence="6">DNA repair enzyme involved in the repair of deaminated bases. Selectively cleaves double-stranded DNA at the second phosphodiester bond 3' to a deoxyinosine leaving behind the intact lesion on the nicked DNA.</text>
</comment>
<evidence type="ECO:0000256" key="4">
    <source>
        <dbReference type="ARBA" id="ARBA00022759"/>
    </source>
</evidence>
<keyword evidence="5 6" id="KW-0378">Hydrolase</keyword>